<dbReference type="NCBIfam" id="TIGR00665">
    <property type="entry name" value="DnaB"/>
    <property type="match status" value="1"/>
</dbReference>
<dbReference type="FunFam" id="1.10.860.10:FF:000001">
    <property type="entry name" value="Replicative DNA helicase"/>
    <property type="match status" value="1"/>
</dbReference>
<dbReference type="NCBIfam" id="NF004384">
    <property type="entry name" value="PRK05748.1"/>
    <property type="match status" value="1"/>
</dbReference>
<dbReference type="InterPro" id="IPR007692">
    <property type="entry name" value="DNA_helicase_DnaB"/>
</dbReference>
<dbReference type="OrthoDB" id="9773982at2"/>
<evidence type="ECO:0000256" key="7">
    <source>
        <dbReference type="ARBA" id="ARBA00022840"/>
    </source>
</evidence>
<dbReference type="PANTHER" id="PTHR30153">
    <property type="entry name" value="REPLICATIVE DNA HELICASE DNAB"/>
    <property type="match status" value="1"/>
</dbReference>
<dbReference type="Gene3D" id="1.10.860.10">
    <property type="entry name" value="DNAb Helicase, Chain A"/>
    <property type="match status" value="1"/>
</dbReference>
<dbReference type="InterPro" id="IPR036185">
    <property type="entry name" value="DNA_heli_DnaB-like_N_sf"/>
</dbReference>
<dbReference type="FunFam" id="3.40.50.300:FF:000076">
    <property type="entry name" value="Replicative DNA helicase"/>
    <property type="match status" value="1"/>
</dbReference>
<dbReference type="PANTHER" id="PTHR30153:SF2">
    <property type="entry name" value="REPLICATIVE DNA HELICASE"/>
    <property type="match status" value="1"/>
</dbReference>
<dbReference type="GO" id="GO:1990077">
    <property type="term" value="C:primosome complex"/>
    <property type="evidence" value="ECO:0007669"/>
    <property type="project" value="UniProtKB-UniRule"/>
</dbReference>
<dbReference type="GO" id="GO:0042802">
    <property type="term" value="F:identical protein binding"/>
    <property type="evidence" value="ECO:0007669"/>
    <property type="project" value="UniProtKB-ARBA"/>
</dbReference>
<protein>
    <recommendedName>
        <fullName evidence="12 13">Replicative DNA helicase</fullName>
        <ecNumber evidence="12 13">5.6.2.3</ecNumber>
    </recommendedName>
</protein>
<reference evidence="16" key="1">
    <citation type="submission" date="2016-10" db="EMBL/GenBank/DDBJ databases">
        <authorList>
            <person name="Varghese N."/>
            <person name="Submissions S."/>
        </authorList>
    </citation>
    <scope>NUCLEOTIDE SEQUENCE [LARGE SCALE GENOMIC DNA]</scope>
    <source>
        <strain evidence="16">CGMCC 1.6489</strain>
    </source>
</reference>
<evidence type="ECO:0000313" key="16">
    <source>
        <dbReference type="Proteomes" id="UP000198762"/>
    </source>
</evidence>
<keyword evidence="3 13" id="KW-0235">DNA replication</keyword>
<dbReference type="GO" id="GO:0005524">
    <property type="term" value="F:ATP binding"/>
    <property type="evidence" value="ECO:0007669"/>
    <property type="project" value="UniProtKB-UniRule"/>
</dbReference>
<dbReference type="InterPro" id="IPR016136">
    <property type="entry name" value="DNA_helicase_N/primase_C"/>
</dbReference>
<evidence type="ECO:0000256" key="12">
    <source>
        <dbReference type="NCBIfam" id="TIGR00665"/>
    </source>
</evidence>
<dbReference type="PROSITE" id="PS51199">
    <property type="entry name" value="SF4_HELICASE"/>
    <property type="match status" value="1"/>
</dbReference>
<evidence type="ECO:0000256" key="4">
    <source>
        <dbReference type="ARBA" id="ARBA00022741"/>
    </source>
</evidence>
<dbReference type="SMART" id="SM00382">
    <property type="entry name" value="AAA"/>
    <property type="match status" value="1"/>
</dbReference>
<evidence type="ECO:0000256" key="6">
    <source>
        <dbReference type="ARBA" id="ARBA00022806"/>
    </source>
</evidence>
<dbReference type="GO" id="GO:0005829">
    <property type="term" value="C:cytosol"/>
    <property type="evidence" value="ECO:0007669"/>
    <property type="project" value="TreeGrafter"/>
</dbReference>
<keyword evidence="16" id="KW-1185">Reference proteome</keyword>
<evidence type="ECO:0000256" key="9">
    <source>
        <dbReference type="ARBA" id="ARBA00023235"/>
    </source>
</evidence>
<dbReference type="EMBL" id="FOHZ01000003">
    <property type="protein sequence ID" value="SET02940.1"/>
    <property type="molecule type" value="Genomic_DNA"/>
</dbReference>
<evidence type="ECO:0000259" key="14">
    <source>
        <dbReference type="PROSITE" id="PS51199"/>
    </source>
</evidence>
<dbReference type="Proteomes" id="UP000198762">
    <property type="component" value="Unassembled WGS sequence"/>
</dbReference>
<comment type="function">
    <text evidence="10 13">The main replicative DNA helicase, it participates in initiation and elongation during chromosome replication. Travels ahead of the DNA replisome, separating dsDNA into templates for DNA synthesis. A processive ATP-dependent 5'-3' DNA helicase it has DNA-dependent ATPase activity.</text>
</comment>
<evidence type="ECO:0000256" key="11">
    <source>
        <dbReference type="ARBA" id="ARBA00048954"/>
    </source>
</evidence>
<dbReference type="Pfam" id="PF03796">
    <property type="entry name" value="DnaB_C"/>
    <property type="match status" value="1"/>
</dbReference>
<name>A0A1I0BA31_9GAMM</name>
<evidence type="ECO:0000256" key="13">
    <source>
        <dbReference type="RuleBase" id="RU362085"/>
    </source>
</evidence>
<evidence type="ECO:0000256" key="3">
    <source>
        <dbReference type="ARBA" id="ARBA00022705"/>
    </source>
</evidence>
<comment type="similarity">
    <text evidence="1 13">Belongs to the helicase family. DnaB subfamily.</text>
</comment>
<dbReference type="AlphaFoldDB" id="A0A1I0BA31"/>
<keyword evidence="6 13" id="KW-0347">Helicase</keyword>
<evidence type="ECO:0000313" key="15">
    <source>
        <dbReference type="EMBL" id="SET02940.1"/>
    </source>
</evidence>
<gene>
    <name evidence="15" type="ORF">SAMN04487962_103272</name>
</gene>
<dbReference type="InterPro" id="IPR007694">
    <property type="entry name" value="DNA_helicase_DnaB-like_C"/>
</dbReference>
<sequence length="465" mass="51177">MATSSFKASSSDLETSRVKIPPHSVEAEQAVLGGLMLDNRRFDEVSEVITAGDFYRQDHRLIYAAVERLASESEPLDVVTLAEYLERAGDIEDAGGLSYLAELAEKTPSAANIRAYAQIVAERSILRQLIEVSGGIVDSAFNPQGRTSSDLLDEAERNVFRIAESRTKEGSGPKAINPILTQALTRIEELFESGEKVTGLTTGFTDLDEWTSGMQPADLIIVAGRPSMGKTTFAMNIVENALLSSGEPILVFSMEMPADSIVMRMLSSLGRIDQTRMRSGKLEEDDWPRLTSAVSLLKDKPLYIDDTPGLSPTEMRSRARRIARENGGKLSLIMVDYLQLMRVPGNTEGRTAEISEISRSLKGLAKELSCPVVALSQLNRSLEQRPNKRPVNSDLRESGAIEQDADVIMFVYRDEVYNEDTQDKGIAEIIIGKQRNGPIGTVRLAFIGKYTKFEDLAHGDYGGDY</sequence>
<proteinExistence type="inferred from homology"/>
<evidence type="ECO:0000256" key="2">
    <source>
        <dbReference type="ARBA" id="ARBA00022515"/>
    </source>
</evidence>
<dbReference type="GO" id="GO:0043139">
    <property type="term" value="F:5'-3' DNA helicase activity"/>
    <property type="evidence" value="ECO:0007669"/>
    <property type="project" value="UniProtKB-EC"/>
</dbReference>
<dbReference type="RefSeq" id="WP_091849318.1">
    <property type="nucleotide sequence ID" value="NZ_FOHZ01000003.1"/>
</dbReference>
<dbReference type="InterPro" id="IPR007693">
    <property type="entry name" value="DNA_helicase_DnaB-like_N"/>
</dbReference>
<dbReference type="SUPFAM" id="SSF52540">
    <property type="entry name" value="P-loop containing nucleoside triphosphate hydrolases"/>
    <property type="match status" value="1"/>
</dbReference>
<evidence type="ECO:0000256" key="1">
    <source>
        <dbReference type="ARBA" id="ARBA00008428"/>
    </source>
</evidence>
<keyword evidence="4 13" id="KW-0547">Nucleotide-binding</keyword>
<dbReference type="Gene3D" id="3.40.50.300">
    <property type="entry name" value="P-loop containing nucleotide triphosphate hydrolases"/>
    <property type="match status" value="1"/>
</dbReference>
<dbReference type="GO" id="GO:0006269">
    <property type="term" value="P:DNA replication, synthesis of primer"/>
    <property type="evidence" value="ECO:0007669"/>
    <property type="project" value="UniProtKB-UniRule"/>
</dbReference>
<feature type="domain" description="SF4 helicase" evidence="14">
    <location>
        <begin position="193"/>
        <end position="460"/>
    </location>
</feature>
<dbReference type="SUPFAM" id="SSF48024">
    <property type="entry name" value="N-terminal domain of DnaB helicase"/>
    <property type="match status" value="1"/>
</dbReference>
<evidence type="ECO:0000256" key="10">
    <source>
        <dbReference type="ARBA" id="ARBA00044932"/>
    </source>
</evidence>
<dbReference type="STRING" id="430453.SAMN04487962_103272"/>
<accession>A0A1I0BA31</accession>
<evidence type="ECO:0000256" key="8">
    <source>
        <dbReference type="ARBA" id="ARBA00023125"/>
    </source>
</evidence>
<dbReference type="CDD" id="cd00984">
    <property type="entry name" value="DnaB_C"/>
    <property type="match status" value="1"/>
</dbReference>
<dbReference type="InterPro" id="IPR003593">
    <property type="entry name" value="AAA+_ATPase"/>
</dbReference>
<comment type="catalytic activity">
    <reaction evidence="11 13">
        <text>ATP + H2O = ADP + phosphate + H(+)</text>
        <dbReference type="Rhea" id="RHEA:13065"/>
        <dbReference type="ChEBI" id="CHEBI:15377"/>
        <dbReference type="ChEBI" id="CHEBI:15378"/>
        <dbReference type="ChEBI" id="CHEBI:30616"/>
        <dbReference type="ChEBI" id="CHEBI:43474"/>
        <dbReference type="ChEBI" id="CHEBI:456216"/>
        <dbReference type="EC" id="5.6.2.3"/>
    </reaction>
</comment>
<keyword evidence="5 13" id="KW-0378">Hydrolase</keyword>
<organism evidence="15 16">
    <name type="scientific">Marinobacter segnicrescens</name>
    <dbReference type="NCBI Taxonomy" id="430453"/>
    <lineage>
        <taxon>Bacteria</taxon>
        <taxon>Pseudomonadati</taxon>
        <taxon>Pseudomonadota</taxon>
        <taxon>Gammaproteobacteria</taxon>
        <taxon>Pseudomonadales</taxon>
        <taxon>Marinobacteraceae</taxon>
        <taxon>Marinobacter</taxon>
    </lineage>
</organism>
<dbReference type="GO" id="GO:0003677">
    <property type="term" value="F:DNA binding"/>
    <property type="evidence" value="ECO:0007669"/>
    <property type="project" value="UniProtKB-UniRule"/>
</dbReference>
<evidence type="ECO:0000256" key="5">
    <source>
        <dbReference type="ARBA" id="ARBA00022801"/>
    </source>
</evidence>
<keyword evidence="7 13" id="KW-0067">ATP-binding</keyword>
<dbReference type="Pfam" id="PF00772">
    <property type="entry name" value="DnaB"/>
    <property type="match status" value="1"/>
</dbReference>
<dbReference type="GO" id="GO:0016887">
    <property type="term" value="F:ATP hydrolysis activity"/>
    <property type="evidence" value="ECO:0007669"/>
    <property type="project" value="RHEA"/>
</dbReference>
<keyword evidence="8 13" id="KW-0238">DNA-binding</keyword>
<keyword evidence="2 13" id="KW-0639">Primosome</keyword>
<keyword evidence="9" id="KW-0413">Isomerase</keyword>
<dbReference type="EC" id="5.6.2.3" evidence="12 13"/>
<dbReference type="InterPro" id="IPR027417">
    <property type="entry name" value="P-loop_NTPase"/>
</dbReference>